<keyword evidence="4 6" id="KW-0238">DNA-binding</keyword>
<sequence length="206" mass="23571">MTRNPPNNPSTFQELYRTYYRAVRNFLHSKGHQPDSAEDLAQETFLLAFKNWSHFRHESKAATWLQAIAARVSLDNLRRRLRRDDLAPMVPLEGIKEGTEQAVEHAPNRLLTETPSQEQQLLTDEINKSLLEALDQLPSEERDCLYFRYLQGLSYGEIALVTGVPESSVKDRLRTGRTKLRKVLPAFTHPRARPMVNASKTTSPSS</sequence>
<proteinExistence type="inferred from homology"/>
<keyword evidence="2 6" id="KW-0805">Transcription regulation</keyword>
<name>A0A8J7QN24_9BACT</name>
<dbReference type="InterPro" id="IPR013325">
    <property type="entry name" value="RNA_pol_sigma_r2"/>
</dbReference>
<evidence type="ECO:0000256" key="4">
    <source>
        <dbReference type="ARBA" id="ARBA00023125"/>
    </source>
</evidence>
<protein>
    <recommendedName>
        <fullName evidence="6">RNA polymerase sigma factor</fullName>
    </recommendedName>
</protein>
<evidence type="ECO:0000313" key="10">
    <source>
        <dbReference type="Proteomes" id="UP000664417"/>
    </source>
</evidence>
<dbReference type="InterPro" id="IPR013249">
    <property type="entry name" value="RNA_pol_sigma70_r4_t2"/>
</dbReference>
<dbReference type="Pfam" id="PF04542">
    <property type="entry name" value="Sigma70_r2"/>
    <property type="match status" value="1"/>
</dbReference>
<evidence type="ECO:0000256" key="2">
    <source>
        <dbReference type="ARBA" id="ARBA00023015"/>
    </source>
</evidence>
<dbReference type="InterPro" id="IPR007627">
    <property type="entry name" value="RNA_pol_sigma70_r2"/>
</dbReference>
<evidence type="ECO:0000259" key="7">
    <source>
        <dbReference type="Pfam" id="PF04542"/>
    </source>
</evidence>
<dbReference type="SUPFAM" id="SSF88946">
    <property type="entry name" value="Sigma2 domain of RNA polymerase sigma factors"/>
    <property type="match status" value="1"/>
</dbReference>
<dbReference type="EMBL" id="JAFREP010000024">
    <property type="protein sequence ID" value="MBO1321428.1"/>
    <property type="molecule type" value="Genomic_DNA"/>
</dbReference>
<dbReference type="AlphaFoldDB" id="A0A8J7QN24"/>
<dbReference type="CDD" id="cd06171">
    <property type="entry name" value="Sigma70_r4"/>
    <property type="match status" value="1"/>
</dbReference>
<dbReference type="GO" id="GO:0003677">
    <property type="term" value="F:DNA binding"/>
    <property type="evidence" value="ECO:0007669"/>
    <property type="project" value="UniProtKB-KW"/>
</dbReference>
<dbReference type="NCBIfam" id="TIGR02937">
    <property type="entry name" value="sigma70-ECF"/>
    <property type="match status" value="1"/>
</dbReference>
<dbReference type="GO" id="GO:0006352">
    <property type="term" value="P:DNA-templated transcription initiation"/>
    <property type="evidence" value="ECO:0007669"/>
    <property type="project" value="InterPro"/>
</dbReference>
<dbReference type="PANTHER" id="PTHR43133:SF8">
    <property type="entry name" value="RNA POLYMERASE SIGMA FACTOR HI_1459-RELATED"/>
    <property type="match status" value="1"/>
</dbReference>
<dbReference type="Proteomes" id="UP000664417">
    <property type="component" value="Unassembled WGS sequence"/>
</dbReference>
<keyword evidence="3 6" id="KW-0731">Sigma factor</keyword>
<evidence type="ECO:0000256" key="5">
    <source>
        <dbReference type="ARBA" id="ARBA00023163"/>
    </source>
</evidence>
<dbReference type="InterPro" id="IPR039425">
    <property type="entry name" value="RNA_pol_sigma-70-like"/>
</dbReference>
<comment type="similarity">
    <text evidence="1 6">Belongs to the sigma-70 factor family. ECF subfamily.</text>
</comment>
<gene>
    <name evidence="9" type="ORF">J3U88_23300</name>
</gene>
<organism evidence="9 10">
    <name type="scientific">Acanthopleuribacter pedis</name>
    <dbReference type="NCBI Taxonomy" id="442870"/>
    <lineage>
        <taxon>Bacteria</taxon>
        <taxon>Pseudomonadati</taxon>
        <taxon>Acidobacteriota</taxon>
        <taxon>Holophagae</taxon>
        <taxon>Acanthopleuribacterales</taxon>
        <taxon>Acanthopleuribacteraceae</taxon>
        <taxon>Acanthopleuribacter</taxon>
    </lineage>
</organism>
<evidence type="ECO:0000256" key="1">
    <source>
        <dbReference type="ARBA" id="ARBA00010641"/>
    </source>
</evidence>
<feature type="domain" description="RNA polymerase sigma factor 70 region 4 type 2" evidence="8">
    <location>
        <begin position="129"/>
        <end position="180"/>
    </location>
</feature>
<evidence type="ECO:0000313" key="9">
    <source>
        <dbReference type="EMBL" id="MBO1321428.1"/>
    </source>
</evidence>
<dbReference type="Gene3D" id="1.10.10.10">
    <property type="entry name" value="Winged helix-like DNA-binding domain superfamily/Winged helix DNA-binding domain"/>
    <property type="match status" value="1"/>
</dbReference>
<dbReference type="RefSeq" id="WP_207861402.1">
    <property type="nucleotide sequence ID" value="NZ_JAFREP010000024.1"/>
</dbReference>
<dbReference type="SUPFAM" id="SSF88659">
    <property type="entry name" value="Sigma3 and sigma4 domains of RNA polymerase sigma factors"/>
    <property type="match status" value="1"/>
</dbReference>
<feature type="domain" description="RNA polymerase sigma-70 region 2" evidence="7">
    <location>
        <begin position="15"/>
        <end position="82"/>
    </location>
</feature>
<evidence type="ECO:0000259" key="8">
    <source>
        <dbReference type="Pfam" id="PF08281"/>
    </source>
</evidence>
<keyword evidence="5 6" id="KW-0804">Transcription</keyword>
<dbReference type="InterPro" id="IPR036388">
    <property type="entry name" value="WH-like_DNA-bd_sf"/>
</dbReference>
<dbReference type="InterPro" id="IPR013324">
    <property type="entry name" value="RNA_pol_sigma_r3/r4-like"/>
</dbReference>
<reference evidence="9" key="1">
    <citation type="submission" date="2021-03" db="EMBL/GenBank/DDBJ databases">
        <authorList>
            <person name="Wang G."/>
        </authorList>
    </citation>
    <scope>NUCLEOTIDE SEQUENCE</scope>
    <source>
        <strain evidence="9">KCTC 12899</strain>
    </source>
</reference>
<keyword evidence="10" id="KW-1185">Reference proteome</keyword>
<dbReference type="InterPro" id="IPR014284">
    <property type="entry name" value="RNA_pol_sigma-70_dom"/>
</dbReference>
<evidence type="ECO:0000256" key="6">
    <source>
        <dbReference type="RuleBase" id="RU000716"/>
    </source>
</evidence>
<dbReference type="Gene3D" id="1.10.1740.10">
    <property type="match status" value="1"/>
</dbReference>
<dbReference type="Pfam" id="PF08281">
    <property type="entry name" value="Sigma70_r4_2"/>
    <property type="match status" value="1"/>
</dbReference>
<evidence type="ECO:0000256" key="3">
    <source>
        <dbReference type="ARBA" id="ARBA00023082"/>
    </source>
</evidence>
<accession>A0A8J7QN24</accession>
<comment type="caution">
    <text evidence="9">The sequence shown here is derived from an EMBL/GenBank/DDBJ whole genome shotgun (WGS) entry which is preliminary data.</text>
</comment>
<dbReference type="PANTHER" id="PTHR43133">
    <property type="entry name" value="RNA POLYMERASE ECF-TYPE SIGMA FACTO"/>
    <property type="match status" value="1"/>
</dbReference>
<dbReference type="InterPro" id="IPR000838">
    <property type="entry name" value="RNA_pol_sigma70_ECF_CS"/>
</dbReference>
<dbReference type="GO" id="GO:0016987">
    <property type="term" value="F:sigma factor activity"/>
    <property type="evidence" value="ECO:0007669"/>
    <property type="project" value="UniProtKB-KW"/>
</dbReference>
<dbReference type="PROSITE" id="PS01063">
    <property type="entry name" value="SIGMA70_ECF"/>
    <property type="match status" value="1"/>
</dbReference>